<name>A0ACD5ZZ19_AVESA</name>
<dbReference type="EnsemblPlants" id="AVESA.00010b.r2.7CG0695650.1">
    <property type="protein sequence ID" value="AVESA.00010b.r2.7CG0695650.1.CDS"/>
    <property type="gene ID" value="AVESA.00010b.r2.7CG0695650"/>
</dbReference>
<protein>
    <submittedName>
        <fullName evidence="1">Uncharacterized protein</fullName>
    </submittedName>
</protein>
<evidence type="ECO:0000313" key="1">
    <source>
        <dbReference type="EnsemblPlants" id="AVESA.00010b.r2.7CG0695650.1.CDS"/>
    </source>
</evidence>
<proteinExistence type="predicted"/>
<sequence length="877" mass="94529">MATAAARSPSPGQARPCCAMRRSADSSPFKPADCPQRSASFSKGGSVCGCHASPRRRSIGEKENDAGRTPKAARPSGSKNFMSPTISATSKAVVASPSPRKKVLGERNEEAHLFAPFSPANLAHKPKGPPPPEAGSARRLRLSFDGPLPAPPAPAPEHGTRRSFGEEDARMENHQHAAADPVDAEPSRAALYDPKTNYTSPRPQYLLYTPNRRRLEMYRHGTSGARRLDEGLASESSEESVTTTTDDDLTEEEEQEQAQQIPEEPSALAAPSEAGDDAAAVPADVLPPEPARGSPRAPVLTSEPAVMSPPARVLATEPRATSPRTPVVALASEPAVASPPARVLATEPQAVSPRTRALTPGPELGVSSAQAPGKKRSLLRFMFPLALILFVAAAFVYVSPPDSPIMSNPALSKVSNFLSVQELHPVELAAWLKQWSSSSLDSITSYWEAFASTQEQEYFGPHFSVQELHPVELAAWLKQWSSSSLDSITSYWEAFASTQEQEYFGPHFAANLSAASADADHGADFYYNFAEAWSVPSEEPIGASVLEEQLKIQDCYKVVDELDVEISEEAPGSNGAGFLEEQLDIQDLASAINSDLSAHAEGDVVVEEESIDAAAVAEESEASDNYMVADELDLEISEEAPDSYGEEEMTSFSQDLDIPSEPTGEPEQEVESDESEDDHTSVKEGQQDYRGLESDSSMWPSYLDKISKPAAAGVALLIVLLSAGIAFFSMRKKQTQVASIASAPAEEPEQAENQSVEDQHLVKPSQSVSGSSEGHLVRPSQYESSMAEETEKFGDSVFPQYSSSLSSGQGRRRKAKEEESLGLEPTSRRESSAHSTSSYGSFTTFEKISAKKKNKEDEAMTPVRRSSRLRTVKTPEA</sequence>
<dbReference type="Proteomes" id="UP001732700">
    <property type="component" value="Chromosome 7C"/>
</dbReference>
<accession>A0ACD5ZZ19</accession>
<reference evidence="1" key="2">
    <citation type="submission" date="2025-09" db="UniProtKB">
        <authorList>
            <consortium name="EnsemblPlants"/>
        </authorList>
    </citation>
    <scope>IDENTIFICATION</scope>
</reference>
<reference evidence="1" key="1">
    <citation type="submission" date="2021-05" db="EMBL/GenBank/DDBJ databases">
        <authorList>
            <person name="Scholz U."/>
            <person name="Mascher M."/>
            <person name="Fiebig A."/>
        </authorList>
    </citation>
    <scope>NUCLEOTIDE SEQUENCE [LARGE SCALE GENOMIC DNA]</scope>
</reference>
<keyword evidence="2" id="KW-1185">Reference proteome</keyword>
<evidence type="ECO:0000313" key="2">
    <source>
        <dbReference type="Proteomes" id="UP001732700"/>
    </source>
</evidence>
<organism evidence="1 2">
    <name type="scientific">Avena sativa</name>
    <name type="common">Oat</name>
    <dbReference type="NCBI Taxonomy" id="4498"/>
    <lineage>
        <taxon>Eukaryota</taxon>
        <taxon>Viridiplantae</taxon>
        <taxon>Streptophyta</taxon>
        <taxon>Embryophyta</taxon>
        <taxon>Tracheophyta</taxon>
        <taxon>Spermatophyta</taxon>
        <taxon>Magnoliopsida</taxon>
        <taxon>Liliopsida</taxon>
        <taxon>Poales</taxon>
        <taxon>Poaceae</taxon>
        <taxon>BOP clade</taxon>
        <taxon>Pooideae</taxon>
        <taxon>Poodae</taxon>
        <taxon>Poeae</taxon>
        <taxon>Poeae Chloroplast Group 1 (Aveneae type)</taxon>
        <taxon>Aveninae</taxon>
        <taxon>Avena</taxon>
    </lineage>
</organism>